<organism evidence="5 6">
    <name type="scientific">Aminobacter carboxidus</name>
    <dbReference type="NCBI Taxonomy" id="376165"/>
    <lineage>
        <taxon>Bacteria</taxon>
        <taxon>Pseudomonadati</taxon>
        <taxon>Pseudomonadota</taxon>
        <taxon>Alphaproteobacteria</taxon>
        <taxon>Hyphomicrobiales</taxon>
        <taxon>Phyllobacteriaceae</taxon>
        <taxon>Aminobacter</taxon>
    </lineage>
</organism>
<dbReference type="Pfam" id="PF00400">
    <property type="entry name" value="WD40"/>
    <property type="match status" value="4"/>
</dbReference>
<keyword evidence="2" id="KW-0677">Repeat</keyword>
<feature type="repeat" description="WD" evidence="3">
    <location>
        <begin position="269"/>
        <end position="310"/>
    </location>
</feature>
<dbReference type="InterPro" id="IPR015943">
    <property type="entry name" value="WD40/YVTN_repeat-like_dom_sf"/>
</dbReference>
<dbReference type="PRINTS" id="PR00320">
    <property type="entry name" value="GPROTEINBRPT"/>
</dbReference>
<dbReference type="Proteomes" id="UP000532373">
    <property type="component" value="Unassembled WGS sequence"/>
</dbReference>
<dbReference type="PROSITE" id="PS00678">
    <property type="entry name" value="WD_REPEATS_1"/>
    <property type="match status" value="2"/>
</dbReference>
<evidence type="ECO:0000313" key="6">
    <source>
        <dbReference type="Proteomes" id="UP000532373"/>
    </source>
</evidence>
<reference evidence="5 6" key="1">
    <citation type="submission" date="2020-08" db="EMBL/GenBank/DDBJ databases">
        <title>Genomic Encyclopedia of Type Strains, Phase IV (KMG-IV): sequencing the most valuable type-strain genomes for metagenomic binning, comparative biology and taxonomic classification.</title>
        <authorList>
            <person name="Goeker M."/>
        </authorList>
    </citation>
    <scope>NUCLEOTIDE SEQUENCE [LARGE SCALE GENOMIC DNA]</scope>
    <source>
        <strain evidence="5 6">DSM 17454</strain>
    </source>
</reference>
<evidence type="ECO:0000256" key="2">
    <source>
        <dbReference type="ARBA" id="ARBA00022737"/>
    </source>
</evidence>
<comment type="caution">
    <text evidence="5">The sequence shown here is derived from an EMBL/GenBank/DDBJ whole genome shotgun (WGS) entry which is preliminary data.</text>
</comment>
<dbReference type="CDD" id="cd00200">
    <property type="entry name" value="WD40"/>
    <property type="match status" value="1"/>
</dbReference>
<dbReference type="SMART" id="SM00320">
    <property type="entry name" value="WD40"/>
    <property type="match status" value="6"/>
</dbReference>
<dbReference type="InterPro" id="IPR019775">
    <property type="entry name" value="WD40_repeat_CS"/>
</dbReference>
<protein>
    <submittedName>
        <fullName evidence="5">WD40 repeat protein</fullName>
    </submittedName>
</protein>
<evidence type="ECO:0000256" key="3">
    <source>
        <dbReference type="PROSITE-ProRule" id="PRU00221"/>
    </source>
</evidence>
<dbReference type="EMBL" id="JACHGI010000016">
    <property type="protein sequence ID" value="MBB6469457.1"/>
    <property type="molecule type" value="Genomic_DNA"/>
</dbReference>
<dbReference type="InterPro" id="IPR024977">
    <property type="entry name" value="Apc4-like_WD40_dom"/>
</dbReference>
<keyword evidence="1 3" id="KW-0853">WD repeat</keyword>
<dbReference type="Pfam" id="PF12894">
    <property type="entry name" value="ANAPC4_WD40"/>
    <property type="match status" value="1"/>
</dbReference>
<dbReference type="Gene3D" id="2.130.10.10">
    <property type="entry name" value="YVTN repeat-like/Quinoprotein amine dehydrogenase"/>
    <property type="match status" value="3"/>
</dbReference>
<feature type="repeat" description="WD" evidence="3">
    <location>
        <begin position="319"/>
        <end position="353"/>
    </location>
</feature>
<dbReference type="PANTHER" id="PTHR19879:SF9">
    <property type="entry name" value="TRANSCRIPTION INITIATION FACTOR TFIID SUBUNIT 5"/>
    <property type="match status" value="1"/>
</dbReference>
<sequence>MVARLADICINRSGPPLVPRTIRLGLAAFLKRLAILLGFWLVTISMSGAALAAEIYASRVFSVDETVYAVRFSPGGDRVALATDDGTVIFDTSDGRQVAELKDKASSVAWSPDGSMLMVGTGDALRFWNTADYSKEIAAIPLNAQTLIIGLPRGPFSPDGKSIVVLRQDDTAAVWRIGGQREVAILDGHSAPLTDASFSPDGVRVATAANDKIVLVWDAATAKKIARLEGHEKAIDQVGFSPDGTRILTVGRDQTVRVWDAASGSAIATLRHQADIESAAFDREGKRIVTGADDGAAHVFNTATGAEIATLKEDGVEKVLSAGFSPDGARIATGSSDEYVRIWDAASGKQIVKLNGLSEGYGVGFADDARIVARPHGTVGVLYTVRQSKDDVRLADAMAGMWAFGPPDDVDATPDVMHLICSTSPYIIHPDGLVEYLAGGEDELLEPRQFMRCKADMTCDVFEGAAHSLAADPLDKATFKLADGKGTLCLASDPDNCQTLRKCTKLEWDDAARASGHAEQWEKLFAASAN</sequence>
<accession>A0A8E1WJ59</accession>
<name>A0A8E1WJ59_9HYPH</name>
<dbReference type="SUPFAM" id="SSF50998">
    <property type="entry name" value="Quinoprotein alcohol dehydrogenase-like"/>
    <property type="match status" value="1"/>
</dbReference>
<gene>
    <name evidence="5" type="ORF">HNQ96_005347</name>
</gene>
<dbReference type="PROSITE" id="PS50294">
    <property type="entry name" value="WD_REPEATS_REGION"/>
    <property type="match status" value="3"/>
</dbReference>
<dbReference type="InterPro" id="IPR020472">
    <property type="entry name" value="WD40_PAC1"/>
</dbReference>
<proteinExistence type="predicted"/>
<dbReference type="AlphaFoldDB" id="A0A8E1WJ59"/>
<dbReference type="InterPro" id="IPR011047">
    <property type="entry name" value="Quinoprotein_ADH-like_sf"/>
</dbReference>
<feature type="repeat" description="WD" evidence="3">
    <location>
        <begin position="228"/>
        <end position="269"/>
    </location>
</feature>
<dbReference type="InterPro" id="IPR001680">
    <property type="entry name" value="WD40_rpt"/>
</dbReference>
<evidence type="ECO:0000256" key="1">
    <source>
        <dbReference type="ARBA" id="ARBA00022574"/>
    </source>
</evidence>
<dbReference type="PROSITE" id="PS50082">
    <property type="entry name" value="WD_REPEATS_2"/>
    <property type="match status" value="4"/>
</dbReference>
<dbReference type="PANTHER" id="PTHR19879">
    <property type="entry name" value="TRANSCRIPTION INITIATION FACTOR TFIID"/>
    <property type="match status" value="1"/>
</dbReference>
<feature type="domain" description="Anaphase-promoting complex subunit 4-like WD40" evidence="4">
    <location>
        <begin position="71"/>
        <end position="124"/>
    </location>
</feature>
<feature type="repeat" description="WD" evidence="3">
    <location>
        <begin position="186"/>
        <end position="227"/>
    </location>
</feature>
<evidence type="ECO:0000259" key="4">
    <source>
        <dbReference type="Pfam" id="PF12894"/>
    </source>
</evidence>
<evidence type="ECO:0000313" key="5">
    <source>
        <dbReference type="EMBL" id="MBB6469457.1"/>
    </source>
</evidence>